<reference evidence="1" key="2">
    <citation type="submission" date="2025-08" db="UniProtKB">
        <authorList>
            <consortium name="Ensembl"/>
        </authorList>
    </citation>
    <scope>IDENTIFICATION</scope>
</reference>
<evidence type="ECO:0000313" key="2">
    <source>
        <dbReference type="Proteomes" id="UP000694380"/>
    </source>
</evidence>
<organism evidence="1 2">
    <name type="scientific">Chrysemys picta bellii</name>
    <name type="common">Western painted turtle</name>
    <name type="synonym">Emys bellii</name>
    <dbReference type="NCBI Taxonomy" id="8478"/>
    <lineage>
        <taxon>Eukaryota</taxon>
        <taxon>Metazoa</taxon>
        <taxon>Chordata</taxon>
        <taxon>Craniata</taxon>
        <taxon>Vertebrata</taxon>
        <taxon>Euteleostomi</taxon>
        <taxon>Archelosauria</taxon>
        <taxon>Testudinata</taxon>
        <taxon>Testudines</taxon>
        <taxon>Cryptodira</taxon>
        <taxon>Durocryptodira</taxon>
        <taxon>Testudinoidea</taxon>
        <taxon>Emydidae</taxon>
        <taxon>Chrysemys</taxon>
    </lineage>
</organism>
<sequence>IICFTCVGSQLSMSSSKASNFSGPLQLYKRERYVQCLYYFSIHYLQATLKKSEYAGYPTTVCLRLPMGKYLTHTK</sequence>
<evidence type="ECO:0000313" key="1">
    <source>
        <dbReference type="Ensembl" id="ENSCPBP00000037241.1"/>
    </source>
</evidence>
<dbReference type="GeneTree" id="ENSGT01020000231454"/>
<name>A0A8C3IQL7_CHRPI</name>
<reference evidence="1" key="1">
    <citation type="journal article" date="2015" name="Genome Biol. Evol.">
        <title>Physical Mapping and Refinement of the Painted Turtle Genome (Chrysemys picta) Inform Amniote Genome Evolution and Challenge Turtle-Bird Chromosomal Conservation.</title>
        <authorList>
            <person name="Badenhorst D."/>
            <person name="Hillier L.W."/>
            <person name="Literman R."/>
            <person name="Montiel E.E."/>
            <person name="Radhakrishnan S."/>
            <person name="Shen Y."/>
            <person name="Minx P."/>
            <person name="Janes D.E."/>
            <person name="Warren W.C."/>
            <person name="Edwards S.V."/>
            <person name="Valenzuela N."/>
        </authorList>
    </citation>
    <scope>NUCLEOTIDE SEQUENCE [LARGE SCALE GENOMIC DNA]</scope>
</reference>
<proteinExistence type="predicted"/>
<keyword evidence="2" id="KW-1185">Reference proteome</keyword>
<dbReference type="Ensembl" id="ENSCPBT00000043680.1">
    <property type="protein sequence ID" value="ENSCPBP00000037241.1"/>
    <property type="gene ID" value="ENSCPBG00000025815.1"/>
</dbReference>
<protein>
    <submittedName>
        <fullName evidence="1">Uncharacterized protein</fullName>
    </submittedName>
</protein>
<reference evidence="1" key="3">
    <citation type="submission" date="2025-09" db="UniProtKB">
        <authorList>
            <consortium name="Ensembl"/>
        </authorList>
    </citation>
    <scope>IDENTIFICATION</scope>
</reference>
<accession>A0A8C3IQL7</accession>
<dbReference type="Proteomes" id="UP000694380">
    <property type="component" value="Chromosome 6"/>
</dbReference>
<dbReference type="AlphaFoldDB" id="A0A8C3IQL7"/>